<dbReference type="EMBL" id="JBHSGB010000014">
    <property type="protein sequence ID" value="MFC4656361.1"/>
    <property type="molecule type" value="Genomic_DNA"/>
</dbReference>
<sequence>MTNQLFSDLASKFPLCEMTDFPDCRQLTLWLHQHTGLSDWCFVEQSLLEQDGRYYEDFIYETRQIPLRERNWHDLFGALIWCIFPATKRQINALHRAELQAHGQKVRSKIRHKLTLLDECGVLLCLTPQQAQLASALRAHQWQQAFYEHRGAWSQLKPLIFGHANYEMATRPFIGLTAKLWVLEITAEQQQRFDTERYSFVDELLAKQLANPDQLLNHQQLSPLPLLGVPGWFAGQDLAFYQNTSYFRPKRQQTEQGVS</sequence>
<name>A0ABV9JQ33_9GAMM</name>
<evidence type="ECO:0000313" key="1">
    <source>
        <dbReference type="EMBL" id="MFC4656361.1"/>
    </source>
</evidence>
<dbReference type="RefSeq" id="WP_377335349.1">
    <property type="nucleotide sequence ID" value="NZ_JBHSGB010000014.1"/>
</dbReference>
<comment type="caution">
    <text evidence="1">The sequence shown here is derived from an EMBL/GenBank/DDBJ whole genome shotgun (WGS) entry which is preliminary data.</text>
</comment>
<keyword evidence="2" id="KW-1185">Reference proteome</keyword>
<reference evidence="2" key="1">
    <citation type="journal article" date="2019" name="Int. J. Syst. Evol. Microbiol.">
        <title>The Global Catalogue of Microorganisms (GCM) 10K type strain sequencing project: providing services to taxonomists for standard genome sequencing and annotation.</title>
        <authorList>
            <consortium name="The Broad Institute Genomics Platform"/>
            <consortium name="The Broad Institute Genome Sequencing Center for Infectious Disease"/>
            <person name="Wu L."/>
            <person name="Ma J."/>
        </authorList>
    </citation>
    <scope>NUCLEOTIDE SEQUENCE [LARGE SCALE GENOMIC DNA]</scope>
    <source>
        <strain evidence="2">DT28</strain>
    </source>
</reference>
<proteinExistence type="predicted"/>
<organism evidence="1 2">
    <name type="scientific">Rheinheimera marina</name>
    <dbReference type="NCBI Taxonomy" id="1774958"/>
    <lineage>
        <taxon>Bacteria</taxon>
        <taxon>Pseudomonadati</taxon>
        <taxon>Pseudomonadota</taxon>
        <taxon>Gammaproteobacteria</taxon>
        <taxon>Chromatiales</taxon>
        <taxon>Chromatiaceae</taxon>
        <taxon>Rheinheimera</taxon>
    </lineage>
</organism>
<dbReference type="InterPro" id="IPR021390">
    <property type="entry name" value="DUF3025"/>
</dbReference>
<gene>
    <name evidence="1" type="ORF">ACFO3I_15195</name>
</gene>
<protein>
    <submittedName>
        <fullName evidence="1">DUF3025 domain-containing protein</fullName>
    </submittedName>
</protein>
<evidence type="ECO:0000313" key="2">
    <source>
        <dbReference type="Proteomes" id="UP001595962"/>
    </source>
</evidence>
<dbReference type="Pfam" id="PF11227">
    <property type="entry name" value="DUF3025"/>
    <property type="match status" value="1"/>
</dbReference>
<accession>A0ABV9JQ33</accession>
<dbReference type="Proteomes" id="UP001595962">
    <property type="component" value="Unassembled WGS sequence"/>
</dbReference>